<dbReference type="InterPro" id="IPR008920">
    <property type="entry name" value="TF_FadR/GntR_C"/>
</dbReference>
<organism evidence="6">
    <name type="scientific">Arthrobacter sp. K5</name>
    <dbReference type="NCBI Taxonomy" id="2839623"/>
    <lineage>
        <taxon>Bacteria</taxon>
        <taxon>Bacillati</taxon>
        <taxon>Actinomycetota</taxon>
        <taxon>Actinomycetes</taxon>
        <taxon>Micrococcales</taxon>
        <taxon>Micrococcaceae</taxon>
        <taxon>Arthrobacter</taxon>
    </lineage>
</organism>
<dbReference type="EMBL" id="CP159279">
    <property type="protein sequence ID" value="XCH11779.1"/>
    <property type="molecule type" value="Genomic_DNA"/>
</dbReference>
<proteinExistence type="predicted"/>
<dbReference type="PROSITE" id="PS50949">
    <property type="entry name" value="HTH_GNTR"/>
    <property type="match status" value="1"/>
</dbReference>
<name>A0AAU8ESH2_9MICC</name>
<keyword evidence="1" id="KW-0805">Transcription regulation</keyword>
<dbReference type="SUPFAM" id="SSF48008">
    <property type="entry name" value="GntR ligand-binding domain-like"/>
    <property type="match status" value="1"/>
</dbReference>
<dbReference type="SMART" id="SM00345">
    <property type="entry name" value="HTH_GNTR"/>
    <property type="match status" value="1"/>
</dbReference>
<feature type="domain" description="HTH gntR-type" evidence="5">
    <location>
        <begin position="16"/>
        <end position="86"/>
    </location>
</feature>
<evidence type="ECO:0000256" key="3">
    <source>
        <dbReference type="ARBA" id="ARBA00023163"/>
    </source>
</evidence>
<dbReference type="InterPro" id="IPR036388">
    <property type="entry name" value="WH-like_DNA-bd_sf"/>
</dbReference>
<dbReference type="AlphaFoldDB" id="A0AAU8ESH2"/>
<dbReference type="InterPro" id="IPR000524">
    <property type="entry name" value="Tscrpt_reg_HTH_GntR"/>
</dbReference>
<reference evidence="6" key="1">
    <citation type="submission" date="2024-06" db="EMBL/GenBank/DDBJ databases">
        <title>Biodegradation of dimethachlon by Arthrobacter sp. K5: mechanistic insights and ecological implications.</title>
        <authorList>
            <person name="Hu S."/>
            <person name="Lu P."/>
        </authorList>
    </citation>
    <scope>NUCLEOTIDE SEQUENCE</scope>
    <source>
        <strain evidence="6">K5</strain>
    </source>
</reference>
<dbReference type="PANTHER" id="PTHR43537">
    <property type="entry name" value="TRANSCRIPTIONAL REGULATOR, GNTR FAMILY"/>
    <property type="match status" value="1"/>
</dbReference>
<dbReference type="SMART" id="SM00895">
    <property type="entry name" value="FCD"/>
    <property type="match status" value="1"/>
</dbReference>
<gene>
    <name evidence="6" type="ORF">ABRP34_01825</name>
</gene>
<evidence type="ECO:0000256" key="1">
    <source>
        <dbReference type="ARBA" id="ARBA00023015"/>
    </source>
</evidence>
<dbReference type="CDD" id="cd07377">
    <property type="entry name" value="WHTH_GntR"/>
    <property type="match status" value="1"/>
</dbReference>
<dbReference type="Pfam" id="PF07729">
    <property type="entry name" value="FCD"/>
    <property type="match status" value="1"/>
</dbReference>
<dbReference type="Gene3D" id="3.30.450.20">
    <property type="entry name" value="PAS domain"/>
    <property type="match status" value="1"/>
</dbReference>
<dbReference type="Gene3D" id="1.10.10.10">
    <property type="entry name" value="Winged helix-like DNA-binding domain superfamily/Winged helix DNA-binding domain"/>
    <property type="match status" value="1"/>
</dbReference>
<keyword evidence="2" id="KW-0238">DNA-binding</keyword>
<protein>
    <submittedName>
        <fullName evidence="6">GntR family transcriptional regulator</fullName>
    </submittedName>
</protein>
<sequence length="495" mass="53234">MTTWKEQLAFAPLEAADRGEEVGRRLRHAIELGVLEDGSQLPSESYLASAMGVSTLTLRAALAELRGMGLVETRRGKGGGSFVKANTGDIARMQRQSLGSYSLEDLRDLREYRAFLAGCAAAASANQSHRLSMGRLDHASVEIRDCVQAADAIRADSKFHIELAASSGSVRLTRQEVALQAEVGPLIWVDPAGHNDAAAEDHARIVEAIRAGDAELARALAEEHVRRDMNLVIDERMELDGTATDSPHGSASGDDALAAIESLAAMFYETAAASMREVEQAVRASIGSGVSRDRADSDIYGAARRAVVIGVPFLYGTGFVADQSYFGESWITWCYTPAGPESPQRLYIDMDLYDFATAPWRPEDSGDDNPIHTSHAYVDASGTNENIITFSKRVIIAGDYVGALGADVRVSQLQTAFDPLLRPLPPNTCIVDQHGTVIATNTGRFVGGTIPAAGHIVRRPLPGVPWWLCTGTTDEDQTPQPLDGQRPGEQPGPLR</sequence>
<dbReference type="SUPFAM" id="SSF46785">
    <property type="entry name" value="Winged helix' DNA-binding domain"/>
    <property type="match status" value="1"/>
</dbReference>
<dbReference type="Gene3D" id="1.20.120.530">
    <property type="entry name" value="GntR ligand-binding domain-like"/>
    <property type="match status" value="1"/>
</dbReference>
<evidence type="ECO:0000256" key="4">
    <source>
        <dbReference type="SAM" id="MobiDB-lite"/>
    </source>
</evidence>
<dbReference type="RefSeq" id="WP_353712035.1">
    <property type="nucleotide sequence ID" value="NZ_CP159279.1"/>
</dbReference>
<dbReference type="PANTHER" id="PTHR43537:SF24">
    <property type="entry name" value="GLUCONATE OPERON TRANSCRIPTIONAL REPRESSOR"/>
    <property type="match status" value="1"/>
</dbReference>
<accession>A0AAU8ESH2</accession>
<dbReference type="GO" id="GO:0003677">
    <property type="term" value="F:DNA binding"/>
    <property type="evidence" value="ECO:0007669"/>
    <property type="project" value="UniProtKB-KW"/>
</dbReference>
<feature type="region of interest" description="Disordered" evidence="4">
    <location>
        <begin position="470"/>
        <end position="495"/>
    </location>
</feature>
<dbReference type="GO" id="GO:0003700">
    <property type="term" value="F:DNA-binding transcription factor activity"/>
    <property type="evidence" value="ECO:0007669"/>
    <property type="project" value="InterPro"/>
</dbReference>
<dbReference type="Pfam" id="PF00392">
    <property type="entry name" value="GntR"/>
    <property type="match status" value="1"/>
</dbReference>
<dbReference type="InterPro" id="IPR011711">
    <property type="entry name" value="GntR_C"/>
</dbReference>
<evidence type="ECO:0000256" key="2">
    <source>
        <dbReference type="ARBA" id="ARBA00023125"/>
    </source>
</evidence>
<evidence type="ECO:0000259" key="5">
    <source>
        <dbReference type="PROSITE" id="PS50949"/>
    </source>
</evidence>
<dbReference type="InterPro" id="IPR036390">
    <property type="entry name" value="WH_DNA-bd_sf"/>
</dbReference>
<keyword evidence="3" id="KW-0804">Transcription</keyword>
<evidence type="ECO:0000313" key="6">
    <source>
        <dbReference type="EMBL" id="XCH11779.1"/>
    </source>
</evidence>